<dbReference type="RefSeq" id="WP_143100318.1">
    <property type="nucleotide sequence ID" value="NZ_CP031598.1"/>
</dbReference>
<feature type="transmembrane region" description="Helical" evidence="1">
    <location>
        <begin position="69"/>
        <end position="92"/>
    </location>
</feature>
<keyword evidence="1" id="KW-1133">Transmembrane helix</keyword>
<dbReference type="Proteomes" id="UP000325785">
    <property type="component" value="Chromosome"/>
</dbReference>
<evidence type="ECO:0000313" key="2">
    <source>
        <dbReference type="EMBL" id="QEW27174.1"/>
    </source>
</evidence>
<dbReference type="EMBL" id="CP031598">
    <property type="protein sequence ID" value="QEW27174.1"/>
    <property type="molecule type" value="Genomic_DNA"/>
</dbReference>
<keyword evidence="1" id="KW-0812">Transmembrane</keyword>
<dbReference type="AlphaFoldDB" id="A0A5P3AEH9"/>
<proteinExistence type="predicted"/>
<name>A0A5P3AEH9_9RHOB</name>
<keyword evidence="1" id="KW-0472">Membrane</keyword>
<evidence type="ECO:0000256" key="1">
    <source>
        <dbReference type="SAM" id="Phobius"/>
    </source>
</evidence>
<protein>
    <submittedName>
        <fullName evidence="2">Uncharacterized protein</fullName>
    </submittedName>
</protein>
<evidence type="ECO:0000313" key="3">
    <source>
        <dbReference type="Proteomes" id="UP000325785"/>
    </source>
</evidence>
<sequence>MTTGMMPPLILLIALLMLAGCWPLAQALKHRDQSPLAAFLLFASVLGLVAAAVYFGLTWLVTLLVGTPGLAIGVICLIAAILAGGAAGWQVVRRPPRRRMPD</sequence>
<organism evidence="2 3">
    <name type="scientific">Roseovarius indicus</name>
    <dbReference type="NCBI Taxonomy" id="540747"/>
    <lineage>
        <taxon>Bacteria</taxon>
        <taxon>Pseudomonadati</taxon>
        <taxon>Pseudomonadota</taxon>
        <taxon>Alphaproteobacteria</taxon>
        <taxon>Rhodobacterales</taxon>
        <taxon>Roseobacteraceae</taxon>
        <taxon>Roseovarius</taxon>
    </lineage>
</organism>
<accession>A0A5P3AEH9</accession>
<gene>
    <name evidence="2" type="ORF">RIdsm_02984</name>
</gene>
<feature type="transmembrane region" description="Helical" evidence="1">
    <location>
        <begin position="37"/>
        <end position="57"/>
    </location>
</feature>
<reference evidence="2 3" key="1">
    <citation type="submission" date="2018-08" db="EMBL/GenBank/DDBJ databases">
        <title>Genetic Globetrotter - A new plasmid hitch-hiking vast phylogenetic and geographic distances.</title>
        <authorList>
            <person name="Vollmers J."/>
            <person name="Petersen J."/>
        </authorList>
    </citation>
    <scope>NUCLEOTIDE SEQUENCE [LARGE SCALE GENOMIC DNA]</scope>
    <source>
        <strain evidence="2 3">DSM 26383</strain>
    </source>
</reference>
<dbReference type="KEGG" id="rid:RIdsm_02984"/>